<feature type="domain" description="RRM" evidence="12">
    <location>
        <begin position="236"/>
        <end position="319"/>
    </location>
</feature>
<dbReference type="FunFam" id="3.30.70.330:FF:000300">
    <property type="entry name" value="Interferon-induced protein 35"/>
    <property type="match status" value="1"/>
</dbReference>
<feature type="coiled-coil region" evidence="11">
    <location>
        <begin position="47"/>
        <end position="141"/>
    </location>
</feature>
<dbReference type="PROSITE" id="PS50102">
    <property type="entry name" value="RRM"/>
    <property type="match status" value="1"/>
</dbReference>
<dbReference type="PANTHER" id="PTHR15225:SF1">
    <property type="entry name" value="INTERFERON-INDUCED 35 KDA PROTEIN"/>
    <property type="match status" value="1"/>
</dbReference>
<organism evidence="13 14">
    <name type="scientific">Oryzias melastigma</name>
    <name type="common">Marine medaka</name>
    <dbReference type="NCBI Taxonomy" id="30732"/>
    <lineage>
        <taxon>Eukaryota</taxon>
        <taxon>Metazoa</taxon>
        <taxon>Chordata</taxon>
        <taxon>Craniata</taxon>
        <taxon>Vertebrata</taxon>
        <taxon>Euteleostomi</taxon>
        <taxon>Actinopterygii</taxon>
        <taxon>Neopterygii</taxon>
        <taxon>Teleostei</taxon>
        <taxon>Neoteleostei</taxon>
        <taxon>Acanthomorphata</taxon>
        <taxon>Ovalentaria</taxon>
        <taxon>Atherinomorphae</taxon>
        <taxon>Beloniformes</taxon>
        <taxon>Adrianichthyidae</taxon>
        <taxon>Oryziinae</taxon>
        <taxon>Oryzias</taxon>
    </lineage>
</organism>
<dbReference type="AlphaFoldDB" id="A0A3B3DSS7"/>
<evidence type="ECO:0000259" key="12">
    <source>
        <dbReference type="PROSITE" id="PS50102"/>
    </source>
</evidence>
<evidence type="ECO:0000256" key="10">
    <source>
        <dbReference type="PROSITE-ProRule" id="PRU00176"/>
    </source>
</evidence>
<keyword evidence="9" id="KW-0539">Nucleus</keyword>
<dbReference type="GO" id="GO:0045088">
    <property type="term" value="P:regulation of innate immune response"/>
    <property type="evidence" value="ECO:0007669"/>
    <property type="project" value="UniProtKB-ARBA"/>
</dbReference>
<evidence type="ECO:0000256" key="2">
    <source>
        <dbReference type="ARBA" id="ARBA00004496"/>
    </source>
</evidence>
<keyword evidence="14" id="KW-1185">Reference proteome</keyword>
<reference evidence="13" key="2">
    <citation type="submission" date="2025-09" db="UniProtKB">
        <authorList>
            <consortium name="Ensembl"/>
        </authorList>
    </citation>
    <scope>IDENTIFICATION</scope>
</reference>
<dbReference type="GO" id="GO:0003723">
    <property type="term" value="F:RNA binding"/>
    <property type="evidence" value="ECO:0007669"/>
    <property type="project" value="UniProtKB-UniRule"/>
</dbReference>
<comment type="subcellular location">
    <subcellularLocation>
        <location evidence="2">Cytoplasm</location>
    </subcellularLocation>
    <subcellularLocation>
        <location evidence="1">Nucleus</location>
    </subcellularLocation>
    <subcellularLocation>
        <location evidence="3">Secreted</location>
    </subcellularLocation>
</comment>
<dbReference type="Ensembl" id="ENSOMET00000024582.1">
    <property type="protein sequence ID" value="ENSOMEP00000032420.1"/>
    <property type="gene ID" value="ENSOMEG00000017839.1"/>
</dbReference>
<evidence type="ECO:0000256" key="8">
    <source>
        <dbReference type="ARBA" id="ARBA00022859"/>
    </source>
</evidence>
<dbReference type="PaxDb" id="30732-ENSOMEP00000032420"/>
<dbReference type="InterPro" id="IPR012677">
    <property type="entry name" value="Nucleotide-bd_a/b_plait_sf"/>
</dbReference>
<keyword evidence="7" id="KW-0399">Innate immunity</keyword>
<evidence type="ECO:0000256" key="7">
    <source>
        <dbReference type="ARBA" id="ARBA00022588"/>
    </source>
</evidence>
<name>A0A3B3DSS7_ORYME</name>
<dbReference type="GO" id="GO:0045087">
    <property type="term" value="P:innate immune response"/>
    <property type="evidence" value="ECO:0007669"/>
    <property type="project" value="UniProtKB-KW"/>
</dbReference>
<evidence type="ECO:0000256" key="11">
    <source>
        <dbReference type="SAM" id="Coils"/>
    </source>
</evidence>
<keyword evidence="10" id="KW-0694">RNA-binding</keyword>
<accession>A0A3B3DSS7</accession>
<proteinExistence type="inferred from homology"/>
<sequence length="394" mass="45376">MHLTQFLTVLIFKKVKIRHLNVCSRQDFSLVDPQQSEDTLEGVHNLITKQKKTYDQLLEEQKDLRNSRDDRREMTKQFKQRTEKLTLDSKKDELSYRDQLAQEKKKVDQMKQEESDLMRQIQQVQDAIKEEGDQNDYLREQADVIKAMPDKKLVFKGATAKGADWEVFEMRSEVIYPMEGGTALITFEEEDVAQNILDMKTHHVTLVEDCSITVESRAVQLMLPSVVEIDSSVCPNRILVSNLPKMDEETLKNKLEIHFSKSKHKGGEVDECEYLPDSGTVVITFVEDHIAKCLTETEFHDVKMDKRNSHRVRVTPFLNGKITNLKTRMSTCPRTVLLTGIPQVMERETLQDLLEIHFQKTNNGGGEIEAIVYNPLDQSTAAVFRSVSDDAQEE</sequence>
<evidence type="ECO:0000313" key="13">
    <source>
        <dbReference type="Ensembl" id="ENSOMEP00000032420.1"/>
    </source>
</evidence>
<dbReference type="Gene3D" id="3.30.70.330">
    <property type="match status" value="1"/>
</dbReference>
<dbReference type="PANTHER" id="PTHR15225">
    <property type="entry name" value="INTERFERON-INDUCED PROTEIN 35/NMI N-MYC/STAT INTERACTING PROTEIN"/>
    <property type="match status" value="1"/>
</dbReference>
<evidence type="ECO:0000313" key="14">
    <source>
        <dbReference type="Proteomes" id="UP000261560"/>
    </source>
</evidence>
<dbReference type="GeneTree" id="ENSGT00530000063686"/>
<evidence type="ECO:0000256" key="5">
    <source>
        <dbReference type="ARBA" id="ARBA00022490"/>
    </source>
</evidence>
<evidence type="ECO:0000256" key="1">
    <source>
        <dbReference type="ARBA" id="ARBA00004123"/>
    </source>
</evidence>
<keyword evidence="8" id="KW-0391">Immunity</keyword>
<evidence type="ECO:0000256" key="3">
    <source>
        <dbReference type="ARBA" id="ARBA00004613"/>
    </source>
</evidence>
<dbReference type="GO" id="GO:0005737">
    <property type="term" value="C:cytoplasm"/>
    <property type="evidence" value="ECO:0007669"/>
    <property type="project" value="UniProtKB-SubCell"/>
</dbReference>
<dbReference type="Proteomes" id="UP000261560">
    <property type="component" value="Unplaced"/>
</dbReference>
<dbReference type="STRING" id="30732.ENSOMEP00000032420"/>
<keyword evidence="5" id="KW-0963">Cytoplasm</keyword>
<evidence type="ECO:0000256" key="4">
    <source>
        <dbReference type="ARBA" id="ARBA00010081"/>
    </source>
</evidence>
<dbReference type="InterPro" id="IPR009909">
    <property type="entry name" value="Nmi/IFP35_dom"/>
</dbReference>
<dbReference type="GO" id="GO:0005615">
    <property type="term" value="C:extracellular space"/>
    <property type="evidence" value="ECO:0007669"/>
    <property type="project" value="UniProtKB-ARBA"/>
</dbReference>
<protein>
    <submittedName>
        <fullName evidence="13">Interferon-induced protein 35</fullName>
    </submittedName>
</protein>
<dbReference type="Pfam" id="PF07292">
    <property type="entry name" value="NID"/>
    <property type="match status" value="2"/>
</dbReference>
<reference evidence="13" key="1">
    <citation type="submission" date="2025-08" db="UniProtKB">
        <authorList>
            <consortium name="Ensembl"/>
        </authorList>
    </citation>
    <scope>IDENTIFICATION</scope>
</reference>
<keyword evidence="6" id="KW-0964">Secreted</keyword>
<keyword evidence="11" id="KW-0175">Coiled coil</keyword>
<dbReference type="InterPro" id="IPR000504">
    <property type="entry name" value="RRM_dom"/>
</dbReference>
<comment type="similarity">
    <text evidence="4">Belongs to the NMI family.</text>
</comment>
<dbReference type="GO" id="GO:0005634">
    <property type="term" value="C:nucleus"/>
    <property type="evidence" value="ECO:0007669"/>
    <property type="project" value="UniProtKB-SubCell"/>
</dbReference>
<evidence type="ECO:0000256" key="6">
    <source>
        <dbReference type="ARBA" id="ARBA00022525"/>
    </source>
</evidence>
<evidence type="ECO:0000256" key="9">
    <source>
        <dbReference type="ARBA" id="ARBA00023242"/>
    </source>
</evidence>